<accession>A0A3P3W247</accession>
<organism evidence="1 2">
    <name type="scientific">Paenimyroides tangerinum</name>
    <dbReference type="NCBI Taxonomy" id="2488728"/>
    <lineage>
        <taxon>Bacteria</taxon>
        <taxon>Pseudomonadati</taxon>
        <taxon>Bacteroidota</taxon>
        <taxon>Flavobacteriia</taxon>
        <taxon>Flavobacteriales</taxon>
        <taxon>Flavobacteriaceae</taxon>
        <taxon>Paenimyroides</taxon>
    </lineage>
</organism>
<name>A0A3P3W247_9FLAO</name>
<reference evidence="1 2" key="1">
    <citation type="submission" date="2018-11" db="EMBL/GenBank/DDBJ databases">
        <title>Flavobacterium sp. nov., YIM 102701-2 draft genome.</title>
        <authorList>
            <person name="Li G."/>
            <person name="Jiang Y."/>
        </authorList>
    </citation>
    <scope>NUCLEOTIDE SEQUENCE [LARGE SCALE GENOMIC DNA]</scope>
    <source>
        <strain evidence="1 2">YIM 102701-2</strain>
    </source>
</reference>
<dbReference type="Proteomes" id="UP000275719">
    <property type="component" value="Unassembled WGS sequence"/>
</dbReference>
<evidence type="ECO:0000313" key="2">
    <source>
        <dbReference type="Proteomes" id="UP000275719"/>
    </source>
</evidence>
<dbReference type="InterPro" id="IPR027829">
    <property type="entry name" value="DUF4625"/>
</dbReference>
<dbReference type="OrthoDB" id="670730at2"/>
<dbReference type="Pfam" id="PF15418">
    <property type="entry name" value="DUF4625"/>
    <property type="match status" value="1"/>
</dbReference>
<evidence type="ECO:0000313" key="1">
    <source>
        <dbReference type="EMBL" id="RRJ87709.1"/>
    </source>
</evidence>
<proteinExistence type="predicted"/>
<comment type="caution">
    <text evidence="1">The sequence shown here is derived from an EMBL/GenBank/DDBJ whole genome shotgun (WGS) entry which is preliminary data.</text>
</comment>
<sequence length="144" mass="16444">MKNILYTFLLVGTSLLLGSCSNDEDTEAPKVEIINPEENQVVFVGDILKTKMSFKDDYGVRFYSYEIFHKDGIVPGEFTYKKEIEINVPANEFEISPSVTIPIMTKDSIPTATGDYILRVLAVDWYNNSNYVDRTFKIEPKIVE</sequence>
<protein>
    <submittedName>
        <fullName evidence="1">DUF4625 domain-containing protein</fullName>
    </submittedName>
</protein>
<dbReference type="RefSeq" id="WP_125020109.1">
    <property type="nucleotide sequence ID" value="NZ_RQVQ01000049.1"/>
</dbReference>
<dbReference type="EMBL" id="RQVQ01000049">
    <property type="protein sequence ID" value="RRJ87709.1"/>
    <property type="molecule type" value="Genomic_DNA"/>
</dbReference>
<dbReference type="PROSITE" id="PS51257">
    <property type="entry name" value="PROKAR_LIPOPROTEIN"/>
    <property type="match status" value="1"/>
</dbReference>
<keyword evidence="2" id="KW-1185">Reference proteome</keyword>
<dbReference type="AlphaFoldDB" id="A0A3P3W247"/>
<gene>
    <name evidence="1" type="ORF">EG240_14680</name>
</gene>